<dbReference type="InterPro" id="IPR040632">
    <property type="entry name" value="Sulfotransfer_4"/>
</dbReference>
<dbReference type="SUPFAM" id="SSF52540">
    <property type="entry name" value="P-loop containing nucleoside triphosphate hydrolases"/>
    <property type="match status" value="1"/>
</dbReference>
<dbReference type="Pfam" id="PF13704">
    <property type="entry name" value="Glyco_tranf_2_4"/>
    <property type="match status" value="1"/>
</dbReference>
<dbReference type="KEGG" id="vih:AB0763_02470"/>
<evidence type="ECO:0000256" key="2">
    <source>
        <dbReference type="ARBA" id="ARBA00022692"/>
    </source>
</evidence>
<protein>
    <submittedName>
        <fullName evidence="4">Glycosyltransferase family 2 protein</fullName>
    </submittedName>
</protein>
<dbReference type="InterPro" id="IPR027417">
    <property type="entry name" value="P-loop_NTPase"/>
</dbReference>
<organism evidence="4">
    <name type="scientific">Vibrio sp. HB236076</name>
    <dbReference type="NCBI Taxonomy" id="3232307"/>
    <lineage>
        <taxon>Bacteria</taxon>
        <taxon>Pseudomonadati</taxon>
        <taxon>Pseudomonadota</taxon>
        <taxon>Gammaproteobacteria</taxon>
        <taxon>Vibrionales</taxon>
        <taxon>Vibrionaceae</taxon>
        <taxon>Vibrio</taxon>
    </lineage>
</organism>
<dbReference type="GO" id="GO:0016020">
    <property type="term" value="C:membrane"/>
    <property type="evidence" value="ECO:0007669"/>
    <property type="project" value="UniProtKB-SubCell"/>
</dbReference>
<keyword evidence="3" id="KW-0472">Membrane</keyword>
<proteinExistence type="predicted"/>
<evidence type="ECO:0000256" key="1">
    <source>
        <dbReference type="ARBA" id="ARBA00004167"/>
    </source>
</evidence>
<comment type="subcellular location">
    <subcellularLocation>
        <location evidence="1">Membrane</location>
        <topology evidence="1">Single-pass membrane protein</topology>
    </subcellularLocation>
</comment>
<reference evidence="4" key="1">
    <citation type="submission" date="2024-07" db="EMBL/GenBank/DDBJ databases">
        <title>Genome Analysis of a Potential Novel Vibrio Species Secreting pH- and Thermo-stable Alginate Lyase and its Application in Producing Alginate Oligosaccharides.</title>
        <authorList>
            <person name="Huang H."/>
            <person name="Bao K."/>
        </authorList>
    </citation>
    <scope>NUCLEOTIDE SEQUENCE</scope>
    <source>
        <strain evidence="4">HB236076</strain>
    </source>
</reference>
<dbReference type="PANTHER" id="PTHR21461:SF69">
    <property type="entry name" value="GLYCOSYLTRANSFERASE FAMILY 92 PROTEIN"/>
    <property type="match status" value="1"/>
</dbReference>
<evidence type="ECO:0000256" key="3">
    <source>
        <dbReference type="ARBA" id="ARBA00022989"/>
    </source>
</evidence>
<dbReference type="GO" id="GO:0005737">
    <property type="term" value="C:cytoplasm"/>
    <property type="evidence" value="ECO:0007669"/>
    <property type="project" value="TreeGrafter"/>
</dbReference>
<dbReference type="AlphaFoldDB" id="A0AB39HFI9"/>
<evidence type="ECO:0000313" key="4">
    <source>
        <dbReference type="EMBL" id="XDK25529.1"/>
    </source>
</evidence>
<dbReference type="EMBL" id="CP162601">
    <property type="protein sequence ID" value="XDK25529.1"/>
    <property type="molecule type" value="Genomic_DNA"/>
</dbReference>
<dbReference type="Pfam" id="PF17784">
    <property type="entry name" value="Sulfotransfer_4"/>
    <property type="match status" value="1"/>
</dbReference>
<gene>
    <name evidence="4" type="ORF">AB0763_02470</name>
</gene>
<keyword evidence="3" id="KW-1133">Transmembrane helix</keyword>
<accession>A0AB39HFI9</accession>
<keyword evidence="2" id="KW-0812">Transmembrane</keyword>
<dbReference type="PANTHER" id="PTHR21461">
    <property type="entry name" value="GLYCOSYLTRANSFERASE FAMILY 92 PROTEIN"/>
    <property type="match status" value="1"/>
</dbReference>
<dbReference type="RefSeq" id="WP_306100971.1">
    <property type="nucleotide sequence ID" value="NZ_CP162601.1"/>
</dbReference>
<dbReference type="GO" id="GO:0016757">
    <property type="term" value="F:glycosyltransferase activity"/>
    <property type="evidence" value="ECO:0007669"/>
    <property type="project" value="TreeGrafter"/>
</dbReference>
<sequence>MPYTKVKMVAIAKDEGRYLAEWLYHHHHFGFDDFEIYLNNTSDNSRDVIQAVQSLLEINITVVEADELFTEFGQHFQTQVYQRALRRTSARDFSHVAFLDIDEFWTPRDFTTSINDYLAQSPTPQAVHVFNWAIKHSETRFGLAITDNNLFTLNSHIKCITPVRYELNTKVHNVIGDNVDYRNSEGRAAEFIDHTMSKTQISPAALPQFFIVHRLYRSQYEYVSSLFRGRPNGARFKSNRMGYAAKAKGVEYSPLPHHYETYHQGLCLLNTQLSELLSRAERFVNQRYQALLDTLDRGVSSGEALILDRALRHITRPDIKPYQQRLKQQKIDRKIFQIGFNKSGTASIYFYFLNEGFKAIHWDNGKLSKQIHHNAKNNINLLTGYEAFQVFTDMEHRDDDLMPFYSAERYFQQLDQQYPDSIFILNYRDRDKWIKSRLNHPGYLARTMKATGQSRAQVIADWQHRYHQHINAVKTYFAERDNLIVIDLDKDPSDKLFTELSRLGFVLHNQHLPHTHQTRHRTQLTRYQAMRQRLIAMVPSPIKQKIKSLCFRVQTRWQ</sequence>
<dbReference type="Gene3D" id="3.40.50.300">
    <property type="entry name" value="P-loop containing nucleotide triphosphate hydrolases"/>
    <property type="match status" value="1"/>
</dbReference>
<name>A0AB39HFI9_9VIBR</name>